<dbReference type="Pfam" id="PF13041">
    <property type="entry name" value="PPR_2"/>
    <property type="match status" value="1"/>
</dbReference>
<dbReference type="PROSITE" id="PS51375">
    <property type="entry name" value="PPR"/>
    <property type="match status" value="1"/>
</dbReference>
<sequence length="226" mass="26120">MKLLFSIFRTSNSISAQRNVFNRLYISTPSSHLYRPNNGDTLYRRISPLGDPNASITPVLDQWIEEGKPVVKEELQNIIKVLRGYRRYKHALESVEKAEAIMQKMRDMGFASTPLCYNFMMNMYYQTGNWEKVDEMMNEMEGKGIVFDQFTLMIWLSAYAAAGDSDGIDKIATMMESDKRITVDWNTYSIIAEKYLNVGQVEKALAMLTKLEGDLATIKRNHMIYY</sequence>
<dbReference type="OrthoDB" id="1742475at2759"/>
<dbReference type="Gene3D" id="1.25.40.10">
    <property type="entry name" value="Tetratricopeptide repeat domain"/>
    <property type="match status" value="1"/>
</dbReference>
<comment type="similarity">
    <text evidence="1">Belongs to the PPR family. P subfamily.</text>
</comment>
<gene>
    <name evidence="4" type="ORF">K7X08_016619</name>
</gene>
<dbReference type="GO" id="GO:0003729">
    <property type="term" value="F:mRNA binding"/>
    <property type="evidence" value="ECO:0007669"/>
    <property type="project" value="UniProtKB-ARBA"/>
</dbReference>
<name>A0A9Q1LHY1_9SOLA</name>
<keyword evidence="2" id="KW-0677">Repeat</keyword>
<dbReference type="InterPro" id="IPR002885">
    <property type="entry name" value="PPR_rpt"/>
</dbReference>
<evidence type="ECO:0000256" key="3">
    <source>
        <dbReference type="PROSITE-ProRule" id="PRU00708"/>
    </source>
</evidence>
<feature type="repeat" description="PPR" evidence="3">
    <location>
        <begin position="113"/>
        <end position="147"/>
    </location>
</feature>
<evidence type="ECO:0000256" key="1">
    <source>
        <dbReference type="ARBA" id="ARBA00007626"/>
    </source>
</evidence>
<comment type="caution">
    <text evidence="4">The sequence shown here is derived from an EMBL/GenBank/DDBJ whole genome shotgun (WGS) entry which is preliminary data.</text>
</comment>
<dbReference type="GO" id="GO:0005739">
    <property type="term" value="C:mitochondrion"/>
    <property type="evidence" value="ECO:0007669"/>
    <property type="project" value="TreeGrafter"/>
</dbReference>
<reference evidence="5" key="1">
    <citation type="journal article" date="2023" name="Proc. Natl. Acad. Sci. U.S.A.">
        <title>Genomic and structural basis for evolution of tropane alkaloid biosynthesis.</title>
        <authorList>
            <person name="Wanga Y.-J."/>
            <person name="Taina T."/>
            <person name="Yua J.-Y."/>
            <person name="Lia J."/>
            <person name="Xua B."/>
            <person name="Chenc J."/>
            <person name="D'Auriad J.C."/>
            <person name="Huanga J.-P."/>
            <person name="Huanga S.-X."/>
        </authorList>
    </citation>
    <scope>NUCLEOTIDE SEQUENCE [LARGE SCALE GENOMIC DNA]</scope>
    <source>
        <strain evidence="5">cv. KIB-2019</strain>
    </source>
</reference>
<dbReference type="PANTHER" id="PTHR45717:SF57">
    <property type="entry name" value="PENTACOTRIPEPTIDE-REPEAT REGION OF PRORP DOMAIN-CONTAINING PROTEIN"/>
    <property type="match status" value="1"/>
</dbReference>
<dbReference type="NCBIfam" id="TIGR00756">
    <property type="entry name" value="PPR"/>
    <property type="match status" value="1"/>
</dbReference>
<dbReference type="EMBL" id="JAJAGQ010000019">
    <property type="protein sequence ID" value="KAJ8534891.1"/>
    <property type="molecule type" value="Genomic_DNA"/>
</dbReference>
<dbReference type="AlphaFoldDB" id="A0A9Q1LHY1"/>
<protein>
    <recommendedName>
        <fullName evidence="6">Pentatricopeptide repeat-containing protein</fullName>
    </recommendedName>
</protein>
<accession>A0A9Q1LHY1</accession>
<organism evidence="4 5">
    <name type="scientific">Anisodus acutangulus</name>
    <dbReference type="NCBI Taxonomy" id="402998"/>
    <lineage>
        <taxon>Eukaryota</taxon>
        <taxon>Viridiplantae</taxon>
        <taxon>Streptophyta</taxon>
        <taxon>Embryophyta</taxon>
        <taxon>Tracheophyta</taxon>
        <taxon>Spermatophyta</taxon>
        <taxon>Magnoliopsida</taxon>
        <taxon>eudicotyledons</taxon>
        <taxon>Gunneridae</taxon>
        <taxon>Pentapetalae</taxon>
        <taxon>asterids</taxon>
        <taxon>lamiids</taxon>
        <taxon>Solanales</taxon>
        <taxon>Solanaceae</taxon>
        <taxon>Solanoideae</taxon>
        <taxon>Hyoscyameae</taxon>
        <taxon>Anisodus</taxon>
    </lineage>
</organism>
<proteinExistence type="inferred from homology"/>
<evidence type="ECO:0000256" key="2">
    <source>
        <dbReference type="ARBA" id="ARBA00022737"/>
    </source>
</evidence>
<dbReference type="InterPro" id="IPR011990">
    <property type="entry name" value="TPR-like_helical_dom_sf"/>
</dbReference>
<evidence type="ECO:0008006" key="6">
    <source>
        <dbReference type="Google" id="ProtNLM"/>
    </source>
</evidence>
<evidence type="ECO:0000313" key="4">
    <source>
        <dbReference type="EMBL" id="KAJ8534891.1"/>
    </source>
</evidence>
<dbReference type="Proteomes" id="UP001152561">
    <property type="component" value="Unassembled WGS sequence"/>
</dbReference>
<keyword evidence="5" id="KW-1185">Reference proteome</keyword>
<dbReference type="PANTHER" id="PTHR45717">
    <property type="entry name" value="OS12G0527900 PROTEIN"/>
    <property type="match status" value="1"/>
</dbReference>
<evidence type="ECO:0000313" key="5">
    <source>
        <dbReference type="Proteomes" id="UP001152561"/>
    </source>
</evidence>